<organism evidence="1 2">
    <name type="scientific">Strongyloides venezuelensis</name>
    <name type="common">Threadworm</name>
    <dbReference type="NCBI Taxonomy" id="75913"/>
    <lineage>
        <taxon>Eukaryota</taxon>
        <taxon>Metazoa</taxon>
        <taxon>Ecdysozoa</taxon>
        <taxon>Nematoda</taxon>
        <taxon>Chromadorea</taxon>
        <taxon>Rhabditida</taxon>
        <taxon>Tylenchina</taxon>
        <taxon>Panagrolaimomorpha</taxon>
        <taxon>Strongyloidoidea</taxon>
        <taxon>Strongyloididae</taxon>
        <taxon>Strongyloides</taxon>
    </lineage>
</organism>
<name>A0A0K0FMF8_STRVS</name>
<sequence>MASLISSQNSTIVTKRVPLVLSLDIFSTQNVTESLIFVVKNNLMPLVTQIESLVQTWISENMDKNVIYNHIYYYALTFLTKKRIKTMCKRYEHVVGDLKYNTFKSTFGSLIKFDLYPV</sequence>
<proteinExistence type="predicted"/>
<reference evidence="1" key="1">
    <citation type="submission" date="2014-07" db="EMBL/GenBank/DDBJ databases">
        <authorList>
            <person name="Martin A.A"/>
            <person name="De Silva N."/>
        </authorList>
    </citation>
    <scope>NUCLEOTIDE SEQUENCE</scope>
</reference>
<evidence type="ECO:0000313" key="2">
    <source>
        <dbReference type="WBParaSite" id="SVE_1018500.1"/>
    </source>
</evidence>
<keyword evidence="1" id="KW-1185">Reference proteome</keyword>
<dbReference type="Proteomes" id="UP000035680">
    <property type="component" value="Unassembled WGS sequence"/>
</dbReference>
<dbReference type="AlphaFoldDB" id="A0A0K0FMF8"/>
<dbReference type="WBParaSite" id="SVE_1018500.1">
    <property type="protein sequence ID" value="SVE_1018500.1"/>
    <property type="gene ID" value="SVE_1018500"/>
</dbReference>
<accession>A0A0K0FMF8</accession>
<reference evidence="2" key="2">
    <citation type="submission" date="2015-08" db="UniProtKB">
        <authorList>
            <consortium name="WormBaseParasite"/>
        </authorList>
    </citation>
    <scope>IDENTIFICATION</scope>
</reference>
<protein>
    <submittedName>
        <fullName evidence="2">Uncharacterized protein</fullName>
    </submittedName>
</protein>
<evidence type="ECO:0000313" key="1">
    <source>
        <dbReference type="Proteomes" id="UP000035680"/>
    </source>
</evidence>